<accession>A0A6A6DMZ4</accession>
<keyword evidence="4" id="KW-1185">Reference proteome</keyword>
<evidence type="ECO:0008006" key="5">
    <source>
        <dbReference type="Google" id="ProtNLM"/>
    </source>
</evidence>
<evidence type="ECO:0000256" key="2">
    <source>
        <dbReference type="SAM" id="SignalP"/>
    </source>
</evidence>
<dbReference type="EMBL" id="ML994670">
    <property type="protein sequence ID" value="KAF2178996.1"/>
    <property type="molecule type" value="Genomic_DNA"/>
</dbReference>
<feature type="signal peptide" evidence="2">
    <location>
        <begin position="1"/>
        <end position="25"/>
    </location>
</feature>
<feature type="compositionally biased region" description="Polar residues" evidence="1">
    <location>
        <begin position="132"/>
        <end position="145"/>
    </location>
</feature>
<evidence type="ECO:0000256" key="1">
    <source>
        <dbReference type="SAM" id="MobiDB-lite"/>
    </source>
</evidence>
<reference evidence="3" key="1">
    <citation type="journal article" date="2020" name="Stud. Mycol.">
        <title>101 Dothideomycetes genomes: a test case for predicting lifestyles and emergence of pathogens.</title>
        <authorList>
            <person name="Haridas S."/>
            <person name="Albert R."/>
            <person name="Binder M."/>
            <person name="Bloem J."/>
            <person name="Labutti K."/>
            <person name="Salamov A."/>
            <person name="Andreopoulos B."/>
            <person name="Baker S."/>
            <person name="Barry K."/>
            <person name="Bills G."/>
            <person name="Bluhm B."/>
            <person name="Cannon C."/>
            <person name="Castanera R."/>
            <person name="Culley D."/>
            <person name="Daum C."/>
            <person name="Ezra D."/>
            <person name="Gonzalez J."/>
            <person name="Henrissat B."/>
            <person name="Kuo A."/>
            <person name="Liang C."/>
            <person name="Lipzen A."/>
            <person name="Lutzoni F."/>
            <person name="Magnuson J."/>
            <person name="Mondo S."/>
            <person name="Nolan M."/>
            <person name="Ohm R."/>
            <person name="Pangilinan J."/>
            <person name="Park H.-J."/>
            <person name="Ramirez L."/>
            <person name="Alfaro M."/>
            <person name="Sun H."/>
            <person name="Tritt A."/>
            <person name="Yoshinaga Y."/>
            <person name="Zwiers L.-H."/>
            <person name="Turgeon B."/>
            <person name="Goodwin S."/>
            <person name="Spatafora J."/>
            <person name="Crous P."/>
            <person name="Grigoriev I."/>
        </authorList>
    </citation>
    <scope>NUCLEOTIDE SEQUENCE</scope>
    <source>
        <strain evidence="3">CBS 207.26</strain>
    </source>
</reference>
<dbReference type="OrthoDB" id="10481636at2759"/>
<feature type="region of interest" description="Disordered" evidence="1">
    <location>
        <begin position="131"/>
        <end position="151"/>
    </location>
</feature>
<dbReference type="AlphaFoldDB" id="A0A6A6DMZ4"/>
<evidence type="ECO:0000313" key="3">
    <source>
        <dbReference type="EMBL" id="KAF2178996.1"/>
    </source>
</evidence>
<evidence type="ECO:0000313" key="4">
    <source>
        <dbReference type="Proteomes" id="UP000800200"/>
    </source>
</evidence>
<proteinExistence type="predicted"/>
<gene>
    <name evidence="3" type="ORF">K469DRAFT_754088</name>
</gene>
<organism evidence="3 4">
    <name type="scientific">Zopfia rhizophila CBS 207.26</name>
    <dbReference type="NCBI Taxonomy" id="1314779"/>
    <lineage>
        <taxon>Eukaryota</taxon>
        <taxon>Fungi</taxon>
        <taxon>Dikarya</taxon>
        <taxon>Ascomycota</taxon>
        <taxon>Pezizomycotina</taxon>
        <taxon>Dothideomycetes</taxon>
        <taxon>Dothideomycetes incertae sedis</taxon>
        <taxon>Zopfiaceae</taxon>
        <taxon>Zopfia</taxon>
    </lineage>
</organism>
<name>A0A6A6DMZ4_9PEZI</name>
<keyword evidence="2" id="KW-0732">Signal</keyword>
<dbReference type="Proteomes" id="UP000800200">
    <property type="component" value="Unassembled WGS sequence"/>
</dbReference>
<protein>
    <recommendedName>
        <fullName evidence="5">GPI anchored protein</fullName>
    </recommendedName>
</protein>
<sequence length="178" mass="17808">MYALSMRVAPALAILASTILPPVLTQATTVDGFMTIQTIDVPTTSPVSIPRPLTGPSESNCIEVCTGESACNKCNPTTPTIPVVTSVSGSGGQMSILPISTSVSITLPEATSGLLSITGSATGIVSIPSGEVTVSTDSPPAQSTGAAPHQSIGDGGSLRMVMAVSVLSVLLGVAWTLL</sequence>
<feature type="chain" id="PRO_5025428867" description="GPI anchored protein" evidence="2">
    <location>
        <begin position="26"/>
        <end position="178"/>
    </location>
</feature>